<dbReference type="Gene3D" id="3.90.550.10">
    <property type="entry name" value="Spore Coat Polysaccharide Biosynthesis Protein SpsA, Chain A"/>
    <property type="match status" value="1"/>
</dbReference>
<evidence type="ECO:0000313" key="1">
    <source>
        <dbReference type="EMBL" id="HGT49008.1"/>
    </source>
</evidence>
<accession>A0A832G832</accession>
<name>A0A832G832_9BACT</name>
<dbReference type="InterPro" id="IPR029044">
    <property type="entry name" value="Nucleotide-diphossugar_trans"/>
</dbReference>
<protein>
    <submittedName>
        <fullName evidence="1">Glycosyltransferase</fullName>
    </submittedName>
</protein>
<sequence>MYSAYKNTFAPIALFVYKRPNHLKLTIEALIKNYLIEESELFIFSDGPKSDKDEIQVNEVRKFIKELKGFKKIFLIERETNFGLSKSIISGVTELVDKYGKIIVLEDDLVTSPFFVKYMNDALTYYNNIDEVISIHGYMYPLNAILPETFFLRGADCWGWGTWKRAWNLFEPDGKKLLRELEEQNLLSKFDWEGALTNVRMLKNFIKGKNDSWAIRWHASAFLNNKLTLYPGKSLINNIGTDGLGTNVRKTNIYNTTLTSEQIEIKSIPLEENLYVRELLKIYFLSNKPLLSKLLNKII</sequence>
<reference evidence="1" key="1">
    <citation type="journal article" date="2020" name="mSystems">
        <title>Genome- and Community-Level Interaction Insights into Carbon Utilization and Element Cycling Functions of Hydrothermarchaeota in Hydrothermal Sediment.</title>
        <authorList>
            <person name="Zhou Z."/>
            <person name="Liu Y."/>
            <person name="Xu W."/>
            <person name="Pan J."/>
            <person name="Luo Z.H."/>
            <person name="Li M."/>
        </authorList>
    </citation>
    <scope>NUCLEOTIDE SEQUENCE [LARGE SCALE GENOMIC DNA]</scope>
    <source>
        <strain evidence="1">SpSt-500</strain>
    </source>
</reference>
<dbReference type="AlphaFoldDB" id="A0A832G832"/>
<proteinExistence type="predicted"/>
<gene>
    <name evidence="1" type="ORF">ENS56_13310</name>
</gene>
<dbReference type="EMBL" id="DSVI01000024">
    <property type="protein sequence ID" value="HGT49008.1"/>
    <property type="molecule type" value="Genomic_DNA"/>
</dbReference>
<dbReference type="GO" id="GO:0016740">
    <property type="term" value="F:transferase activity"/>
    <property type="evidence" value="ECO:0007669"/>
    <property type="project" value="UniProtKB-KW"/>
</dbReference>
<keyword evidence="1" id="KW-0808">Transferase</keyword>
<dbReference type="SUPFAM" id="SSF53448">
    <property type="entry name" value="Nucleotide-diphospho-sugar transferases"/>
    <property type="match status" value="1"/>
</dbReference>
<organism evidence="1">
    <name type="scientific">Ignavibacterium album</name>
    <dbReference type="NCBI Taxonomy" id="591197"/>
    <lineage>
        <taxon>Bacteria</taxon>
        <taxon>Pseudomonadati</taxon>
        <taxon>Ignavibacteriota</taxon>
        <taxon>Ignavibacteria</taxon>
        <taxon>Ignavibacteriales</taxon>
        <taxon>Ignavibacteriaceae</taxon>
        <taxon>Ignavibacterium</taxon>
    </lineage>
</organism>
<comment type="caution">
    <text evidence="1">The sequence shown here is derived from an EMBL/GenBank/DDBJ whole genome shotgun (WGS) entry which is preliminary data.</text>
</comment>